<keyword evidence="1" id="KW-0812">Transmembrane</keyword>
<dbReference type="KEGG" id="aio:EXH44_09500"/>
<accession>A0A4P7CHB9</accession>
<reference evidence="2 3" key="1">
    <citation type="submission" date="2019-03" db="EMBL/GenBank/DDBJ databases">
        <authorList>
            <person name="Che Y."/>
            <person name="Zhou L."/>
        </authorList>
    </citation>
    <scope>NUCLEOTIDE SEQUENCE [LARGE SCALE GENOMIC DNA]</scope>
    <source>
        <strain evidence="2 3">AIFJ1607</strain>
    </source>
</reference>
<feature type="transmembrane region" description="Helical" evidence="1">
    <location>
        <begin position="87"/>
        <end position="105"/>
    </location>
</feature>
<evidence type="ECO:0000313" key="2">
    <source>
        <dbReference type="EMBL" id="QBQ64438.1"/>
    </source>
</evidence>
<feature type="transmembrane region" description="Helical" evidence="1">
    <location>
        <begin position="241"/>
        <end position="261"/>
    </location>
</feature>
<feature type="transmembrane region" description="Helical" evidence="1">
    <location>
        <begin position="268"/>
        <end position="289"/>
    </location>
</feature>
<evidence type="ECO:0000256" key="1">
    <source>
        <dbReference type="SAM" id="Phobius"/>
    </source>
</evidence>
<dbReference type="RefSeq" id="WP_162857259.1">
    <property type="nucleotide sequence ID" value="NZ_CP038145.1"/>
</dbReference>
<dbReference type="GO" id="GO:0009390">
    <property type="term" value="C:dimethyl sulfoxide reductase complex"/>
    <property type="evidence" value="ECO:0007669"/>
    <property type="project" value="TreeGrafter"/>
</dbReference>
<keyword evidence="1" id="KW-1133">Transmembrane helix</keyword>
<dbReference type="EMBL" id="CP038145">
    <property type="protein sequence ID" value="QBQ64438.1"/>
    <property type="molecule type" value="Genomic_DNA"/>
</dbReference>
<dbReference type="Proteomes" id="UP000294444">
    <property type="component" value="Chromosome"/>
</dbReference>
<dbReference type="PANTHER" id="PTHR38095">
    <property type="entry name" value="ANAEROBIC DIMETHYL SULFOXIDE REDUCTASE CHAIN YNFH"/>
    <property type="match status" value="1"/>
</dbReference>
<feature type="transmembrane region" description="Helical" evidence="1">
    <location>
        <begin position="12"/>
        <end position="33"/>
    </location>
</feature>
<feature type="transmembrane region" description="Helical" evidence="1">
    <location>
        <begin position="201"/>
        <end position="221"/>
    </location>
</feature>
<sequence length="303" mass="32277">MGAGLHELPLVFFTVLAQTVVGAFIALSLLLATAQGKTAANKIHYIMTALWVLMAIGFIASTTHLGSPERAFNALNRVGASDLSNEIATGSLFFALGGAYWVLAVSRYLQKDRPNLPLVSFVSSIEHKLPTAWQPLGRVVVAISGLIFIGAMAKLYLIPTVPTWNSVYTPVSFFLTAVLAGSALAVGLLQAVRCGEYLQKSLVGIAIVGAIATAISTYLNYQYLLGVKTAIFTALDLVPDYLTITFIRFGLIIVGIVLLLVALKKRTALISFSGFALILIGELLGRTLFYGLHMTVGLKALGG</sequence>
<gene>
    <name evidence="2" type="ORF">EXH44_09500</name>
</gene>
<evidence type="ECO:0000313" key="3">
    <source>
        <dbReference type="Proteomes" id="UP000294444"/>
    </source>
</evidence>
<name>A0A4P7CHB9_9PAST</name>
<dbReference type="GO" id="GO:0005886">
    <property type="term" value="C:plasma membrane"/>
    <property type="evidence" value="ECO:0007669"/>
    <property type="project" value="TreeGrafter"/>
</dbReference>
<dbReference type="AlphaFoldDB" id="A0A4P7CHB9"/>
<dbReference type="GO" id="GO:0009389">
    <property type="term" value="F:dimethyl sulfoxide reductase activity"/>
    <property type="evidence" value="ECO:0007669"/>
    <property type="project" value="TreeGrafter"/>
</dbReference>
<organism evidence="2 3">
    <name type="scientific">Actinobacillus indolicus</name>
    <dbReference type="NCBI Taxonomy" id="51049"/>
    <lineage>
        <taxon>Bacteria</taxon>
        <taxon>Pseudomonadati</taxon>
        <taxon>Pseudomonadota</taxon>
        <taxon>Gammaproteobacteria</taxon>
        <taxon>Pasteurellales</taxon>
        <taxon>Pasteurellaceae</taxon>
        <taxon>Actinobacillus</taxon>
    </lineage>
</organism>
<dbReference type="InterPro" id="IPR007059">
    <property type="entry name" value="DmsC"/>
</dbReference>
<feature type="transmembrane region" description="Helical" evidence="1">
    <location>
        <begin position="170"/>
        <end position="189"/>
    </location>
</feature>
<feature type="transmembrane region" description="Helical" evidence="1">
    <location>
        <begin position="45"/>
        <end position="67"/>
    </location>
</feature>
<dbReference type="PANTHER" id="PTHR38095:SF1">
    <property type="entry name" value="ANAEROBIC DIMETHYL SULFOXIDE REDUCTASE CHAIN YNFH"/>
    <property type="match status" value="1"/>
</dbReference>
<feature type="transmembrane region" description="Helical" evidence="1">
    <location>
        <begin position="136"/>
        <end position="158"/>
    </location>
</feature>
<protein>
    <submittedName>
        <fullName evidence="2">Dimethylsulfoxide reductase</fullName>
    </submittedName>
</protein>
<dbReference type="GO" id="GO:0019645">
    <property type="term" value="P:anaerobic electron transport chain"/>
    <property type="evidence" value="ECO:0007669"/>
    <property type="project" value="InterPro"/>
</dbReference>
<keyword evidence="1" id="KW-0472">Membrane</keyword>
<dbReference type="Pfam" id="PF04976">
    <property type="entry name" value="DmsC"/>
    <property type="match status" value="2"/>
</dbReference>
<keyword evidence="3" id="KW-1185">Reference proteome</keyword>
<proteinExistence type="predicted"/>